<accession>A0A1F6XQ48</accession>
<dbReference type="AlphaFoldDB" id="A0A1F6XQ48"/>
<organism evidence="1 2">
    <name type="scientific">Candidatus Nomurabacteria bacterium RIFCSPLOWO2_02_FULL_42_17</name>
    <dbReference type="NCBI Taxonomy" id="1801789"/>
    <lineage>
        <taxon>Bacteria</taxon>
        <taxon>Candidatus Nomuraibacteriota</taxon>
    </lineage>
</organism>
<dbReference type="EMBL" id="MFVN01000044">
    <property type="protein sequence ID" value="OGI96118.1"/>
    <property type="molecule type" value="Genomic_DNA"/>
</dbReference>
<sequence length="85" mass="10082">MKHGFEIYERTQPDFSEARTAREFLSPRPPFLPAPSERYAGAKRRRLGILQEMVSSRTVKIHHNLTFCNNAFFPWSREARPTFWL</sequence>
<protein>
    <submittedName>
        <fullName evidence="1">Uncharacterized protein</fullName>
    </submittedName>
</protein>
<reference evidence="1 2" key="1">
    <citation type="journal article" date="2016" name="Nat. Commun.">
        <title>Thousands of microbial genomes shed light on interconnected biogeochemical processes in an aquifer system.</title>
        <authorList>
            <person name="Anantharaman K."/>
            <person name="Brown C.T."/>
            <person name="Hug L.A."/>
            <person name="Sharon I."/>
            <person name="Castelle C.J."/>
            <person name="Probst A.J."/>
            <person name="Thomas B.C."/>
            <person name="Singh A."/>
            <person name="Wilkins M.J."/>
            <person name="Karaoz U."/>
            <person name="Brodie E.L."/>
            <person name="Williams K.H."/>
            <person name="Hubbard S.S."/>
            <person name="Banfield J.F."/>
        </authorList>
    </citation>
    <scope>NUCLEOTIDE SEQUENCE [LARGE SCALE GENOMIC DNA]</scope>
</reference>
<gene>
    <name evidence="1" type="ORF">A3I25_00545</name>
</gene>
<evidence type="ECO:0000313" key="1">
    <source>
        <dbReference type="EMBL" id="OGI96118.1"/>
    </source>
</evidence>
<comment type="caution">
    <text evidence="1">The sequence shown here is derived from an EMBL/GenBank/DDBJ whole genome shotgun (WGS) entry which is preliminary data.</text>
</comment>
<evidence type="ECO:0000313" key="2">
    <source>
        <dbReference type="Proteomes" id="UP000177195"/>
    </source>
</evidence>
<dbReference type="Proteomes" id="UP000177195">
    <property type="component" value="Unassembled WGS sequence"/>
</dbReference>
<proteinExistence type="predicted"/>
<name>A0A1F6XQ48_9BACT</name>